<evidence type="ECO:0000313" key="2">
    <source>
        <dbReference type="EMBL" id="CAE8609141.1"/>
    </source>
</evidence>
<dbReference type="Proteomes" id="UP000626109">
    <property type="component" value="Unassembled WGS sequence"/>
</dbReference>
<gene>
    <name evidence="2" type="ORF">PGLA1383_LOCUS26967</name>
    <name evidence="3" type="ORF">PGLA2088_LOCUS29272</name>
</gene>
<comment type="caution">
    <text evidence="3">The sequence shown here is derived from an EMBL/GenBank/DDBJ whole genome shotgun (WGS) entry which is preliminary data.</text>
</comment>
<evidence type="ECO:0000256" key="1">
    <source>
        <dbReference type="SAM" id="SignalP"/>
    </source>
</evidence>
<keyword evidence="1" id="KW-0732">Signal</keyword>
<keyword evidence="5" id="KW-1185">Reference proteome</keyword>
<evidence type="ECO:0000313" key="3">
    <source>
        <dbReference type="EMBL" id="CAE8695307.1"/>
    </source>
</evidence>
<feature type="signal peptide" evidence="1">
    <location>
        <begin position="1"/>
        <end position="32"/>
    </location>
</feature>
<evidence type="ECO:0000313" key="4">
    <source>
        <dbReference type="Proteomes" id="UP000626109"/>
    </source>
</evidence>
<accession>A0A813K8L5</accession>
<dbReference type="OrthoDB" id="10267390at2759"/>
<reference evidence="3" key="1">
    <citation type="submission" date="2021-02" db="EMBL/GenBank/DDBJ databases">
        <authorList>
            <person name="Dougan E. K."/>
            <person name="Rhodes N."/>
            <person name="Thang M."/>
            <person name="Chan C."/>
        </authorList>
    </citation>
    <scope>NUCLEOTIDE SEQUENCE</scope>
</reference>
<evidence type="ECO:0000313" key="5">
    <source>
        <dbReference type="Proteomes" id="UP000654075"/>
    </source>
</evidence>
<protein>
    <submittedName>
        <fullName evidence="3">Uncharacterized protein</fullName>
    </submittedName>
</protein>
<dbReference type="EMBL" id="CAJNNV010024244">
    <property type="protein sequence ID" value="CAE8609141.1"/>
    <property type="molecule type" value="Genomic_DNA"/>
</dbReference>
<name>A0A813K8L5_POLGL</name>
<sequence length="609" mass="64866">MTHSGANVLFSVSIRPSTLNWALALLSAVGCAFTPKDTAHCLQWGALPTELSRIGVEKAGIVTRPADSPVLCRWRGVNHGVSAVALAGVLGTRSRHHDLGFLAASGTCVPVALLGGDLVAQAGDPKIDQSLGNTVEFASSHPDCDVWWREVSEDVIPPTPELLLPVWSVDGTAASNADGEKLGICRSFGDESTAHADGGRPLLGTLVLEGPDMGSCFFNRPSGADDRASAGALSGGLFHVLQARSKGAGGGPCGEGEDGDDDDDDLWSELEVELRNRVQRFITAADENLLERVVLDSGSASVLTSGTDNDQGHFSFSALLDETAALRACELQEVLSGTRFVPHRLNTMGLHLLRSLLAERMAEARIHARGYDSHPDFAAWRRDGILVKDLDDPALGGDEGVLQLLRMVSGEETLGIPSAPLSWMPRNVTVQAGLDPQTKFHIDTIAPIVKVWVFQDPPGVTMDQGPLYFAKGTARNSEAKLRWMHAYAQSPATEARSEPSFRLRGCAAATAAAEDFVLAVEGKADLRHVGIEAAAPLLPLPGVRRTLVVADTSGVHARGTGVPGLVRQSWRLPGDTDGGLKRLDPFRWPIKRAEVPAEVPLVRGSRDEL</sequence>
<dbReference type="EMBL" id="CAJNNW010028237">
    <property type="protein sequence ID" value="CAE8695307.1"/>
    <property type="molecule type" value="Genomic_DNA"/>
</dbReference>
<proteinExistence type="predicted"/>
<dbReference type="Proteomes" id="UP000654075">
    <property type="component" value="Unassembled WGS sequence"/>
</dbReference>
<feature type="chain" id="PRO_5036222209" evidence="1">
    <location>
        <begin position="33"/>
        <end position="609"/>
    </location>
</feature>
<organism evidence="3 4">
    <name type="scientific">Polarella glacialis</name>
    <name type="common">Dinoflagellate</name>
    <dbReference type="NCBI Taxonomy" id="89957"/>
    <lineage>
        <taxon>Eukaryota</taxon>
        <taxon>Sar</taxon>
        <taxon>Alveolata</taxon>
        <taxon>Dinophyceae</taxon>
        <taxon>Suessiales</taxon>
        <taxon>Suessiaceae</taxon>
        <taxon>Polarella</taxon>
    </lineage>
</organism>
<dbReference type="AlphaFoldDB" id="A0A813K8L5"/>
<dbReference type="OMA" id="IFSHERY"/>